<dbReference type="Proteomes" id="UP000011859">
    <property type="component" value="Chromosome"/>
</dbReference>
<dbReference type="RefSeq" id="WP_015449100.1">
    <property type="nucleotide sequence ID" value="NZ_CP088918.1"/>
</dbReference>
<dbReference type="AlphaFoldDB" id="M4NIY4"/>
<dbReference type="STRING" id="666685.R2APBS1_3806"/>
<proteinExistence type="predicted"/>
<gene>
    <name evidence="4" type="ORF">R2APBS1_3806</name>
</gene>
<dbReference type="GO" id="GO:0016787">
    <property type="term" value="F:hydrolase activity"/>
    <property type="evidence" value="ECO:0007669"/>
    <property type="project" value="UniProtKB-KW"/>
</dbReference>
<organism evidence="4 5">
    <name type="scientific">Rhodanobacter denitrificans</name>
    <dbReference type="NCBI Taxonomy" id="666685"/>
    <lineage>
        <taxon>Bacteria</taxon>
        <taxon>Pseudomonadati</taxon>
        <taxon>Pseudomonadota</taxon>
        <taxon>Gammaproteobacteria</taxon>
        <taxon>Lysobacterales</taxon>
        <taxon>Rhodanobacteraceae</taxon>
        <taxon>Rhodanobacter</taxon>
    </lineage>
</organism>
<dbReference type="Gene3D" id="3.40.1090.10">
    <property type="entry name" value="Cytosolic phospholipase A2 catalytic domain"/>
    <property type="match status" value="2"/>
</dbReference>
<dbReference type="GO" id="GO:0006629">
    <property type="term" value="P:lipid metabolic process"/>
    <property type="evidence" value="ECO:0007669"/>
    <property type="project" value="UniProtKB-KW"/>
</dbReference>
<accession>M4NIY4</accession>
<dbReference type="eggNOG" id="COG1752">
    <property type="taxonomic scope" value="Bacteria"/>
</dbReference>
<dbReference type="GeneID" id="72428419"/>
<dbReference type="HOGENOM" id="CLU_046679_0_0_6"/>
<dbReference type="SUPFAM" id="SSF52151">
    <property type="entry name" value="FabD/lysophospholipase-like"/>
    <property type="match status" value="1"/>
</dbReference>
<evidence type="ECO:0000313" key="4">
    <source>
        <dbReference type="EMBL" id="AGG90864.1"/>
    </source>
</evidence>
<evidence type="ECO:0000313" key="5">
    <source>
        <dbReference type="Proteomes" id="UP000011859"/>
    </source>
</evidence>
<keyword evidence="4" id="KW-0378">Hydrolase</keyword>
<dbReference type="InterPro" id="IPR002641">
    <property type="entry name" value="PNPLA_dom"/>
</dbReference>
<dbReference type="KEGG" id="rhd:R2APBS1_3806"/>
<dbReference type="PROSITE" id="PS51635">
    <property type="entry name" value="PNPLA"/>
    <property type="match status" value="1"/>
</dbReference>
<keyword evidence="1" id="KW-0443">Lipid metabolism</keyword>
<reference evidence="4 5" key="1">
    <citation type="submission" date="2012-04" db="EMBL/GenBank/DDBJ databases">
        <title>Complete genome of Rhodanobacter sp. 2APBS1.</title>
        <authorList>
            <consortium name="US DOE Joint Genome Institute"/>
            <person name="Huntemann M."/>
            <person name="Wei C.-L."/>
            <person name="Han J."/>
            <person name="Detter J.C."/>
            <person name="Han C."/>
            <person name="Tapia R."/>
            <person name="Munk A.C.C."/>
            <person name="Chen A."/>
            <person name="Krypides N."/>
            <person name="Mavromatis K."/>
            <person name="Markowitz V."/>
            <person name="Szeto E."/>
            <person name="Ivanova N."/>
            <person name="Mikhailova N."/>
            <person name="Ovchinnikova G."/>
            <person name="Pagani I."/>
            <person name="Pati A."/>
            <person name="Goodwin L."/>
            <person name="Peters L."/>
            <person name="Pitluck S."/>
            <person name="Woyke T."/>
            <person name="Prakash O."/>
            <person name="Elkins J."/>
            <person name="Brown S."/>
            <person name="Palumbo A."/>
            <person name="Hemme C."/>
            <person name="Zhou J."/>
            <person name="Watson D."/>
            <person name="Jardine P."/>
            <person name="Kostka J."/>
            <person name="Green S."/>
        </authorList>
    </citation>
    <scope>NUCLEOTIDE SEQUENCE [LARGE SCALE GENOMIC DNA]</scope>
    <source>
        <strain evidence="4 5">2APBS1</strain>
    </source>
</reference>
<evidence type="ECO:0000256" key="2">
    <source>
        <dbReference type="PROSITE-ProRule" id="PRU01161"/>
    </source>
</evidence>
<dbReference type="Pfam" id="PF01734">
    <property type="entry name" value="Patatin"/>
    <property type="match status" value="1"/>
</dbReference>
<dbReference type="OrthoDB" id="8541087at2"/>
<evidence type="ECO:0000259" key="3">
    <source>
        <dbReference type="PROSITE" id="PS51635"/>
    </source>
</evidence>
<name>M4NIY4_9GAMM</name>
<feature type="domain" description="PNPLA" evidence="3">
    <location>
        <begin position="72"/>
        <end position="280"/>
    </location>
</feature>
<protein>
    <submittedName>
        <fullName evidence="4">Putative esterase of the alpha-beta hydrolase superfamily</fullName>
    </submittedName>
</protein>
<comment type="caution">
    <text evidence="2">Lacks conserved residue(s) required for the propagation of feature annotation.</text>
</comment>
<dbReference type="EMBL" id="CP003470">
    <property type="protein sequence ID" value="AGG90864.1"/>
    <property type="molecule type" value="Genomic_DNA"/>
</dbReference>
<evidence type="ECO:0000256" key="1">
    <source>
        <dbReference type="ARBA" id="ARBA00023098"/>
    </source>
</evidence>
<keyword evidence="5" id="KW-1185">Reference proteome</keyword>
<dbReference type="InterPro" id="IPR016035">
    <property type="entry name" value="Acyl_Trfase/lysoPLipase"/>
</dbReference>
<sequence length="474" mass="52284">MADSGEGPATRDATHDLLRGLSRLLLLGLLLAGPTGCATRTWNTRIKPVGVEDRYEFGTRFPHAIRDTFVVLAFSGGGTRAAAFSYGVLEKLRDTEVMAGGQRTPLLNLVDVITSVSGGSYTAAYYGLFGDRIFRDFRFRFLYRDWQGELLGLLWRPDHLLSIAGRHYSRSDLVAAYLDRTLLEGKTFADMSPAGLPMIILNASDLNNATTFSFIQQQFDFLCSDLSTYPVANAVMASAAVPGLFAPIALRNYPDCPQRHQSWVTQSLAHDDMLDRRYAVARALLRYGDPQQMPILRLADGGVTDNLGVRGSMMSPVAQYGDVPNMAGAFTPEQLRRVRHVLVIVANAQVYAPYAWSVEGRAPGLINTMRASFDASLGILNTETVSLAKNGFLMWARHVSATRPPGEPGVKVDFAVLTFNQIADPAERQRFNAMPTAFHLRSTQVDALRALAGQLLGESPEFQSFLRDMRRDEH</sequence>